<sequence length="467" mass="51636">MKVRGNFLSGEETAKIHELSVRVLTEQGVELEDPSAVETFKKHGAKVDGCIVYIDEAMLKSALSSVPSVFEIHGRNGKKVLIGEEHTVIAPVSGPVYVRRGDDLHRNTAEDYKNFQKLHHNSPVMDMLNPNLIEPGDIPREVVRNYQMAVCLKVTDKPLIGLTTSPEDSVNSIEMIQRFYGKKDNVTLGIINVISPLKYDHTMLAAVRLYAERKQPMMFACCSLPGATSPVSLFGTMVVNNAEVLAGIVYSQLLQPGVAVLYGNTSGSCDLRFATPSIGSPETALFIYASAAMARYYNIPCRTGGALSDAKTTDWQAGVESVLTMMPSMMSSSNFILHACGVMDSFNTISYEKYILDEQNIEMIRKITQGIRFGDMEAEYANIAEVGPGGQYLQSMHTMMNLRKELYTPKFFNKMSYAAWEKAGAKTVQELALAEAERRIESYVPVGITPEQEQILRSYIGDLADTF</sequence>
<keyword evidence="2" id="KW-0489">Methyltransferase</keyword>
<keyword evidence="3" id="KW-0808">Transferase</keyword>
<name>A0A212LWH9_9FIRM</name>
<proteinExistence type="inferred from homology"/>
<gene>
    <name evidence="4" type="ORF">KL86SPO_40314</name>
</gene>
<dbReference type="Gene3D" id="3.20.20.480">
    <property type="entry name" value="Trimethylamine methyltransferase-like"/>
    <property type="match status" value="1"/>
</dbReference>
<dbReference type="AlphaFoldDB" id="A0A212LWH9"/>
<evidence type="ECO:0000256" key="1">
    <source>
        <dbReference type="ARBA" id="ARBA00007137"/>
    </source>
</evidence>
<organism evidence="4">
    <name type="scientific">uncultured Sporomusa sp</name>
    <dbReference type="NCBI Taxonomy" id="307249"/>
    <lineage>
        <taxon>Bacteria</taxon>
        <taxon>Bacillati</taxon>
        <taxon>Bacillota</taxon>
        <taxon>Negativicutes</taxon>
        <taxon>Selenomonadales</taxon>
        <taxon>Sporomusaceae</taxon>
        <taxon>Sporomusa</taxon>
        <taxon>environmental samples</taxon>
    </lineage>
</organism>
<dbReference type="InterPro" id="IPR038601">
    <property type="entry name" value="MttB-like_sf"/>
</dbReference>
<evidence type="ECO:0000256" key="3">
    <source>
        <dbReference type="ARBA" id="ARBA00022679"/>
    </source>
</evidence>
<dbReference type="EMBL" id="FMJE01000004">
    <property type="protein sequence ID" value="SCM81830.1"/>
    <property type="molecule type" value="Genomic_DNA"/>
</dbReference>
<dbReference type="Pfam" id="PF06253">
    <property type="entry name" value="MTTB"/>
    <property type="match status" value="1"/>
</dbReference>
<comment type="similarity">
    <text evidence="1">Belongs to the trimethylamine methyltransferase family.</text>
</comment>
<evidence type="ECO:0000256" key="2">
    <source>
        <dbReference type="ARBA" id="ARBA00022603"/>
    </source>
</evidence>
<dbReference type="GO" id="GO:0032259">
    <property type="term" value="P:methylation"/>
    <property type="evidence" value="ECO:0007669"/>
    <property type="project" value="UniProtKB-KW"/>
</dbReference>
<dbReference type="GO" id="GO:0008168">
    <property type="term" value="F:methyltransferase activity"/>
    <property type="evidence" value="ECO:0007669"/>
    <property type="project" value="UniProtKB-KW"/>
</dbReference>
<reference evidence="4" key="1">
    <citation type="submission" date="2016-08" db="EMBL/GenBank/DDBJ databases">
        <authorList>
            <person name="Seilhamer J.J."/>
        </authorList>
    </citation>
    <scope>NUCLEOTIDE SEQUENCE</scope>
    <source>
        <strain evidence="4">86</strain>
    </source>
</reference>
<dbReference type="InterPro" id="IPR010426">
    <property type="entry name" value="MTTB_MeTrfase"/>
</dbReference>
<dbReference type="RefSeq" id="WP_288184706.1">
    <property type="nucleotide sequence ID" value="NZ_LT608335.1"/>
</dbReference>
<evidence type="ECO:0000313" key="4">
    <source>
        <dbReference type="EMBL" id="SCM81830.1"/>
    </source>
</evidence>
<dbReference type="GO" id="GO:0015948">
    <property type="term" value="P:methanogenesis"/>
    <property type="evidence" value="ECO:0007669"/>
    <property type="project" value="InterPro"/>
</dbReference>
<protein>
    <submittedName>
        <fullName evidence="4">MttB3</fullName>
    </submittedName>
</protein>
<accession>A0A212LWH9</accession>